<proteinExistence type="predicted"/>
<evidence type="ECO:0000313" key="1">
    <source>
        <dbReference type="EMBL" id="CEJ62677.1"/>
    </source>
</evidence>
<organism evidence="1 2">
    <name type="scientific">Penicillium brasilianum</name>
    <dbReference type="NCBI Taxonomy" id="104259"/>
    <lineage>
        <taxon>Eukaryota</taxon>
        <taxon>Fungi</taxon>
        <taxon>Dikarya</taxon>
        <taxon>Ascomycota</taxon>
        <taxon>Pezizomycotina</taxon>
        <taxon>Eurotiomycetes</taxon>
        <taxon>Eurotiomycetidae</taxon>
        <taxon>Eurotiales</taxon>
        <taxon>Aspergillaceae</taxon>
        <taxon>Penicillium</taxon>
    </lineage>
</organism>
<dbReference type="Proteomes" id="UP000042958">
    <property type="component" value="Unassembled WGS sequence"/>
</dbReference>
<sequence>MCNANQIYDNRKALLNSHSISSFSSSGSTKIAYSLNSSAERNVDRGSEDKELRSKCWRKCEIDGLILEGDEISIGLLCRFGLYNDDFAELRGIGKFYPQTEDSLSVSMNWDLNLPQLVRDGPASAASTLSEKSCNKFKLIDFEEFVRKAWGVYSAAVAHFLFQYEILCVMLYWNFARDDEHRKFLFQLKECLEGRKADPFLYAATVTALESDSTEQTDDVCSKLETALSLVIRPLQRTLQKPDPARIILRELEVSKARFIGHFYTAKVDWDMPFDDRTEILGRLKHIGVSAQAQVLSGEDHAFYKQLDTQSEILDPQSLCEINDRWNRLCHSVKEYMDTCVVSEAEMNQFAQELYRHRNIFSFTAVILGMEASQSRAHAKQQHSYLLEPSRDYNLVANLKYMTESYPVNGFASSDETKGHHFPSTSNALEDTGVMSYLRDMVRQVFLGGSLFGCFGR</sequence>
<reference evidence="2" key="1">
    <citation type="journal article" date="2015" name="Genome Announc.">
        <title>Draft genome sequence of the fungus Penicillium brasilianum MG11.</title>
        <authorList>
            <person name="Horn F."/>
            <person name="Linde J."/>
            <person name="Mattern D.J."/>
            <person name="Walther G."/>
            <person name="Guthke R."/>
            <person name="Brakhage A.A."/>
            <person name="Valiante V."/>
        </authorList>
    </citation>
    <scope>NUCLEOTIDE SEQUENCE [LARGE SCALE GENOMIC DNA]</scope>
    <source>
        <strain evidence="2">MG11</strain>
    </source>
</reference>
<dbReference type="EMBL" id="CDHK01000020">
    <property type="protein sequence ID" value="CEJ62677.1"/>
    <property type="molecule type" value="Genomic_DNA"/>
</dbReference>
<dbReference type="AlphaFoldDB" id="A0A0F7U5F2"/>
<dbReference type="STRING" id="104259.A0A0F7U5F2"/>
<gene>
    <name evidence="1" type="ORF">PMG11_11170</name>
</gene>
<keyword evidence="2" id="KW-1185">Reference proteome</keyword>
<evidence type="ECO:0008006" key="3">
    <source>
        <dbReference type="Google" id="ProtNLM"/>
    </source>
</evidence>
<evidence type="ECO:0000313" key="2">
    <source>
        <dbReference type="Proteomes" id="UP000042958"/>
    </source>
</evidence>
<accession>A0A0F7U5F2</accession>
<protein>
    <recommendedName>
        <fullName evidence="3">Ras-GEF domain-containing protein</fullName>
    </recommendedName>
</protein>
<dbReference type="OrthoDB" id="4368774at2759"/>
<name>A0A0F7U5F2_PENBI</name>